<accession>A0A1I1LNP3</accession>
<sequence>MSQALISAFSSPSNRHRVRFHDQMADPAGEQSLLEAITVGLTDSPRWISPKHFYNHRGSELFDQICQQPEYYPTRTEEAILESSVADIAARAGGEIDLIELGSGASHKIRLLLDALRPHHYVGVDISRDFLLENTQRLADDYPWLSVHALCADFTAPFSLLELEGDARPVVFFPGSSIGNFTPREAGELLGRVHDQLPPGGGLLIGVDRIKDRNRLEAAYNDAAGVTREFNLNLIHRLRDELDAEVSPEDFEHLAFYNESASRIEMHLVSQRDQTFSLDDQTIALTAGEHIHTENSWKYSRAGFETLAGHAGFTLQGHWSDDQGLFDVHYFERST</sequence>
<dbReference type="CDD" id="cd02440">
    <property type="entry name" value="AdoMet_MTases"/>
    <property type="match status" value="1"/>
</dbReference>
<dbReference type="PANTHER" id="PTHR43397">
    <property type="entry name" value="ERGOTHIONEINE BIOSYNTHESIS PROTEIN 1"/>
    <property type="match status" value="1"/>
</dbReference>
<dbReference type="NCBIfam" id="TIGR03438">
    <property type="entry name" value="egtD_ergothio"/>
    <property type="match status" value="1"/>
</dbReference>
<keyword evidence="1 4" id="KW-0489">Methyltransferase</keyword>
<evidence type="ECO:0000313" key="4">
    <source>
        <dbReference type="EMBL" id="SFC71070.1"/>
    </source>
</evidence>
<evidence type="ECO:0000256" key="1">
    <source>
        <dbReference type="ARBA" id="ARBA00022603"/>
    </source>
</evidence>
<name>A0A1I1LNP3_9GAMM</name>
<dbReference type="InterPro" id="IPR019257">
    <property type="entry name" value="MeTrfase_dom"/>
</dbReference>
<dbReference type="EMBL" id="FOLY01000005">
    <property type="protein sequence ID" value="SFC71070.1"/>
    <property type="molecule type" value="Genomic_DNA"/>
</dbReference>
<dbReference type="InterPro" id="IPR029063">
    <property type="entry name" value="SAM-dependent_MTases_sf"/>
</dbReference>
<dbReference type="GO" id="GO:0008168">
    <property type="term" value="F:methyltransferase activity"/>
    <property type="evidence" value="ECO:0007669"/>
    <property type="project" value="UniProtKB-KW"/>
</dbReference>
<proteinExistence type="predicted"/>
<dbReference type="InterPro" id="IPR035094">
    <property type="entry name" value="EgtD"/>
</dbReference>
<feature type="domain" description="Histidine-specific methyltransferase SAM-dependent" evidence="3">
    <location>
        <begin position="35"/>
        <end position="332"/>
    </location>
</feature>
<gene>
    <name evidence="4" type="ORF">SAMN05421848_2383</name>
</gene>
<dbReference type="Pfam" id="PF10017">
    <property type="entry name" value="Methyltransf_33"/>
    <property type="match status" value="1"/>
</dbReference>
<dbReference type="Gene3D" id="3.40.50.150">
    <property type="entry name" value="Vaccinia Virus protein VP39"/>
    <property type="match status" value="1"/>
</dbReference>
<protein>
    <submittedName>
        <fullName evidence="4">Dimethylhistidine N-methyltransferase</fullName>
    </submittedName>
</protein>
<dbReference type="SUPFAM" id="SSF53335">
    <property type="entry name" value="S-adenosyl-L-methionine-dependent methyltransferases"/>
    <property type="match status" value="1"/>
</dbReference>
<dbReference type="InterPro" id="IPR051128">
    <property type="entry name" value="EgtD_Methyltrsf_superfamily"/>
</dbReference>
<dbReference type="RefSeq" id="WP_217639685.1">
    <property type="nucleotide sequence ID" value="NZ_FOLY01000005.1"/>
</dbReference>
<dbReference type="InterPro" id="IPR017804">
    <property type="entry name" value="MeTrfase_EgtD-like"/>
</dbReference>
<dbReference type="PANTHER" id="PTHR43397:SF1">
    <property type="entry name" value="ERGOTHIONEINE BIOSYNTHESIS PROTEIN 1"/>
    <property type="match status" value="1"/>
</dbReference>
<dbReference type="AlphaFoldDB" id="A0A1I1LNP3"/>
<dbReference type="Proteomes" id="UP000199046">
    <property type="component" value="Unassembled WGS sequence"/>
</dbReference>
<reference evidence="5" key="1">
    <citation type="submission" date="2016-10" db="EMBL/GenBank/DDBJ databases">
        <authorList>
            <person name="Varghese N."/>
            <person name="Submissions S."/>
        </authorList>
    </citation>
    <scope>NUCLEOTIDE SEQUENCE [LARGE SCALE GENOMIC DNA]</scope>
    <source>
        <strain evidence="5">DSM 23439</strain>
    </source>
</reference>
<dbReference type="STRING" id="402385.SAMN05421848_2383"/>
<evidence type="ECO:0000256" key="2">
    <source>
        <dbReference type="ARBA" id="ARBA00022679"/>
    </source>
</evidence>
<dbReference type="GO" id="GO:0032259">
    <property type="term" value="P:methylation"/>
    <property type="evidence" value="ECO:0007669"/>
    <property type="project" value="UniProtKB-KW"/>
</dbReference>
<keyword evidence="2 4" id="KW-0808">Transferase</keyword>
<evidence type="ECO:0000259" key="3">
    <source>
        <dbReference type="Pfam" id="PF10017"/>
    </source>
</evidence>
<dbReference type="PIRSF" id="PIRSF018005">
    <property type="entry name" value="UCP018005"/>
    <property type="match status" value="1"/>
</dbReference>
<organism evidence="4 5">
    <name type="scientific">Kushneria avicenniae</name>
    <dbReference type="NCBI Taxonomy" id="402385"/>
    <lineage>
        <taxon>Bacteria</taxon>
        <taxon>Pseudomonadati</taxon>
        <taxon>Pseudomonadota</taxon>
        <taxon>Gammaproteobacteria</taxon>
        <taxon>Oceanospirillales</taxon>
        <taxon>Halomonadaceae</taxon>
        <taxon>Kushneria</taxon>
    </lineage>
</organism>
<evidence type="ECO:0000313" key="5">
    <source>
        <dbReference type="Proteomes" id="UP000199046"/>
    </source>
</evidence>
<keyword evidence="5" id="KW-1185">Reference proteome</keyword>